<accession>A0A7K6ETH3</accession>
<evidence type="ECO:0000313" key="1">
    <source>
        <dbReference type="EMBL" id="NWV42223.1"/>
    </source>
</evidence>
<name>A0A7K6ETH3_9PASS</name>
<keyword evidence="2" id="KW-1185">Reference proteome</keyword>
<evidence type="ECO:0000313" key="2">
    <source>
        <dbReference type="Proteomes" id="UP000575029"/>
    </source>
</evidence>
<dbReference type="Proteomes" id="UP000575029">
    <property type="component" value="Unassembled WGS sequence"/>
</dbReference>
<protein>
    <submittedName>
        <fullName evidence="1">RBM43 protein</fullName>
    </submittedName>
</protein>
<reference evidence="1 2" key="1">
    <citation type="submission" date="2019-09" db="EMBL/GenBank/DDBJ databases">
        <title>Bird 10,000 Genomes (B10K) Project - Family phase.</title>
        <authorList>
            <person name="Zhang G."/>
        </authorList>
    </citation>
    <scope>NUCLEOTIDE SEQUENCE [LARGE SCALE GENOMIC DNA]</scope>
    <source>
        <strain evidence="1">B10K-DU-029-50</strain>
        <tissue evidence="1">Heart</tissue>
    </source>
</reference>
<dbReference type="PANTHER" id="PTHR15225:SF8">
    <property type="entry name" value="RNA-BINDING PROTEIN 43"/>
    <property type="match status" value="1"/>
</dbReference>
<sequence length="238" mass="26856">QAFLCVTSILNLAVFKDLLVLEDLVEKMRKQSPALSFGPLQPDGLIAVQGSFPALQGLRDFLLSEAESLSEKDKREGSESLQRLRRRLQEHRGVREVRNSLQDAHGEKEVVILDTDIYHYMKHFHPRALQASDVVISGVTNGEITTLCVENAGGKADGAHTLRVKKKIENCSVKLLKSLHKERICFKEHGRGERQRYRQVCERLKPLYPGVLIIPYDTHIDVVGTAADVFEFAEEVRS</sequence>
<proteinExistence type="predicted"/>
<feature type="non-terminal residue" evidence="1">
    <location>
        <position position="238"/>
    </location>
</feature>
<dbReference type="EMBL" id="VZRM01007515">
    <property type="protein sequence ID" value="NWV42223.1"/>
    <property type="molecule type" value="Genomic_DNA"/>
</dbReference>
<dbReference type="AlphaFoldDB" id="A0A7K6ETH3"/>
<feature type="non-terminal residue" evidence="1">
    <location>
        <position position="1"/>
    </location>
</feature>
<gene>
    <name evidence="1" type="primary">Rbm43_0</name>
    <name evidence="1" type="ORF">GRAPIC_R02193</name>
</gene>
<comment type="caution">
    <text evidence="1">The sequence shown here is derived from an EMBL/GenBank/DDBJ whole genome shotgun (WGS) entry which is preliminary data.</text>
</comment>
<organism evidence="1 2">
    <name type="scientific">Grantiella picta</name>
    <dbReference type="NCBI Taxonomy" id="266360"/>
    <lineage>
        <taxon>Eukaryota</taxon>
        <taxon>Metazoa</taxon>
        <taxon>Chordata</taxon>
        <taxon>Craniata</taxon>
        <taxon>Vertebrata</taxon>
        <taxon>Euteleostomi</taxon>
        <taxon>Archelosauria</taxon>
        <taxon>Archosauria</taxon>
        <taxon>Dinosauria</taxon>
        <taxon>Saurischia</taxon>
        <taxon>Theropoda</taxon>
        <taxon>Coelurosauria</taxon>
        <taxon>Aves</taxon>
        <taxon>Neognathae</taxon>
        <taxon>Neoaves</taxon>
        <taxon>Telluraves</taxon>
        <taxon>Australaves</taxon>
        <taxon>Passeriformes</taxon>
        <taxon>Meliphagoidea</taxon>
        <taxon>Meliphagidae</taxon>
        <taxon>Grantiella</taxon>
    </lineage>
</organism>
<dbReference type="PANTHER" id="PTHR15225">
    <property type="entry name" value="INTERFERON-INDUCED PROTEIN 35/NMI N-MYC/STAT INTERACTING PROTEIN"/>
    <property type="match status" value="1"/>
</dbReference>